<organism evidence="11">
    <name type="scientific">Zooxanthella nutricula</name>
    <dbReference type="NCBI Taxonomy" id="1333877"/>
    <lineage>
        <taxon>Eukaryota</taxon>
        <taxon>Sar</taxon>
        <taxon>Alveolata</taxon>
        <taxon>Dinophyceae</taxon>
        <taxon>Peridiniales</taxon>
        <taxon>Peridiniales incertae sedis</taxon>
        <taxon>Zooxanthella</taxon>
    </lineage>
</organism>
<keyword evidence="6" id="KW-1133">Transmembrane helix</keyword>
<dbReference type="PANTHER" id="PTHR45939:SF1">
    <property type="entry name" value="MITOCHONDRIAL THIAMINE PYROPHOSPHATE CARRIER 1-RELATED"/>
    <property type="match status" value="1"/>
</dbReference>
<feature type="repeat" description="Solcar" evidence="8">
    <location>
        <begin position="1"/>
        <end position="121"/>
    </location>
</feature>
<evidence type="ECO:0000256" key="1">
    <source>
        <dbReference type="ARBA" id="ARBA00004141"/>
    </source>
</evidence>
<name>A0A7S2HYB8_9DINO</name>
<gene>
    <name evidence="11" type="ORF">BRAN1462_LOCUS5083</name>
</gene>
<evidence type="ECO:0000256" key="5">
    <source>
        <dbReference type="ARBA" id="ARBA00022737"/>
    </source>
</evidence>
<evidence type="ECO:0000256" key="3">
    <source>
        <dbReference type="ARBA" id="ARBA00022448"/>
    </source>
</evidence>
<keyword evidence="3 9" id="KW-0813">Transport</keyword>
<evidence type="ECO:0000256" key="9">
    <source>
        <dbReference type="RuleBase" id="RU000488"/>
    </source>
</evidence>
<evidence type="ECO:0000256" key="8">
    <source>
        <dbReference type="PROSITE-ProRule" id="PRU00282"/>
    </source>
</evidence>
<evidence type="ECO:0000256" key="10">
    <source>
        <dbReference type="SAM" id="MobiDB-lite"/>
    </source>
</evidence>
<feature type="repeat" description="Solcar" evidence="8">
    <location>
        <begin position="214"/>
        <end position="304"/>
    </location>
</feature>
<sequence>MAALEDAIAGAAAAAVSVVATYPLDVAKTRLQAQRRMTEQDGSPKRSIAMKPAGPRSQEMARQITRAVSGPLPYTDAIDCLRRIPREEGLPALFAGLRLAVVKAALTNFIYFYNLRALSRLLGKAPMLQGMAAGLAVQLVVLPIDLLVTRLQSRYHSSAAGGVFTVMCQIVEREGVFGLWAGLGPGLLLTVNPGLTQLVLARLGGASSKTGRHISAARAFWSGAAAKAIASTATYPSTRAKVQMQVQGMSSVSGEEKLGMVRVLQTIVAESGLLAVFDGLLPQLTNAVLKEAILNLVRVKVALLVRRLFRLLQLRVSAP</sequence>
<dbReference type="InterPro" id="IPR023395">
    <property type="entry name" value="MCP_dom_sf"/>
</dbReference>
<dbReference type="Gene3D" id="1.50.40.10">
    <property type="entry name" value="Mitochondrial carrier domain"/>
    <property type="match status" value="1"/>
</dbReference>
<dbReference type="InterPro" id="IPR018108">
    <property type="entry name" value="MCP_transmembrane"/>
</dbReference>
<evidence type="ECO:0000256" key="6">
    <source>
        <dbReference type="ARBA" id="ARBA00022989"/>
    </source>
</evidence>
<dbReference type="GO" id="GO:0015217">
    <property type="term" value="F:ADP transmembrane transporter activity"/>
    <property type="evidence" value="ECO:0007669"/>
    <property type="project" value="TreeGrafter"/>
</dbReference>
<feature type="repeat" description="Solcar" evidence="8">
    <location>
        <begin position="124"/>
        <end position="207"/>
    </location>
</feature>
<evidence type="ECO:0000256" key="4">
    <source>
        <dbReference type="ARBA" id="ARBA00022692"/>
    </source>
</evidence>
<dbReference type="InterPro" id="IPR002067">
    <property type="entry name" value="MCP"/>
</dbReference>
<keyword evidence="4 8" id="KW-0812">Transmembrane</keyword>
<comment type="similarity">
    <text evidence="2 9">Belongs to the mitochondrial carrier (TC 2.A.29) family.</text>
</comment>
<dbReference type="InterPro" id="IPR052217">
    <property type="entry name" value="Mito/Peroxisomal_Carrier"/>
</dbReference>
<protein>
    <recommendedName>
        <fullName evidence="12">ADP,ATP carrier protein</fullName>
    </recommendedName>
</protein>
<dbReference type="PROSITE" id="PS50920">
    <property type="entry name" value="SOLCAR"/>
    <property type="match status" value="3"/>
</dbReference>
<evidence type="ECO:0000256" key="2">
    <source>
        <dbReference type="ARBA" id="ARBA00006375"/>
    </source>
</evidence>
<evidence type="ECO:0000313" key="11">
    <source>
        <dbReference type="EMBL" id="CAD9503871.1"/>
    </source>
</evidence>
<dbReference type="SUPFAM" id="SSF103506">
    <property type="entry name" value="Mitochondrial carrier"/>
    <property type="match status" value="1"/>
</dbReference>
<reference evidence="11" key="1">
    <citation type="submission" date="2021-01" db="EMBL/GenBank/DDBJ databases">
        <authorList>
            <person name="Corre E."/>
            <person name="Pelletier E."/>
            <person name="Niang G."/>
            <person name="Scheremetjew M."/>
            <person name="Finn R."/>
            <person name="Kale V."/>
            <person name="Holt S."/>
            <person name="Cochrane G."/>
            <person name="Meng A."/>
            <person name="Brown T."/>
            <person name="Cohen L."/>
        </authorList>
    </citation>
    <scope>NUCLEOTIDE SEQUENCE</scope>
    <source>
        <strain evidence="11">RCC3387</strain>
    </source>
</reference>
<dbReference type="EMBL" id="HBGW01007869">
    <property type="protein sequence ID" value="CAD9503871.1"/>
    <property type="molecule type" value="Transcribed_RNA"/>
</dbReference>
<feature type="region of interest" description="Disordered" evidence="10">
    <location>
        <begin position="34"/>
        <end position="57"/>
    </location>
</feature>
<proteinExistence type="inferred from homology"/>
<keyword evidence="7 8" id="KW-0472">Membrane</keyword>
<keyword evidence="5" id="KW-0677">Repeat</keyword>
<dbReference type="AlphaFoldDB" id="A0A7S2HYB8"/>
<dbReference type="Pfam" id="PF00153">
    <property type="entry name" value="Mito_carr"/>
    <property type="match status" value="3"/>
</dbReference>
<comment type="subcellular location">
    <subcellularLocation>
        <location evidence="1">Membrane</location>
        <topology evidence="1">Multi-pass membrane protein</topology>
    </subcellularLocation>
</comment>
<evidence type="ECO:0000256" key="7">
    <source>
        <dbReference type="ARBA" id="ARBA00023136"/>
    </source>
</evidence>
<dbReference type="PANTHER" id="PTHR45939">
    <property type="entry name" value="PEROXISOMAL MEMBRANE PROTEIN PMP34-RELATED"/>
    <property type="match status" value="1"/>
</dbReference>
<evidence type="ECO:0008006" key="12">
    <source>
        <dbReference type="Google" id="ProtNLM"/>
    </source>
</evidence>
<accession>A0A7S2HYB8</accession>
<dbReference type="GO" id="GO:0016020">
    <property type="term" value="C:membrane"/>
    <property type="evidence" value="ECO:0007669"/>
    <property type="project" value="UniProtKB-SubCell"/>
</dbReference>
<dbReference type="PRINTS" id="PR00926">
    <property type="entry name" value="MITOCARRIER"/>
</dbReference>